<feature type="region of interest" description="Disordered" evidence="1">
    <location>
        <begin position="1"/>
        <end position="33"/>
    </location>
</feature>
<dbReference type="EMBL" id="BTGU01000004">
    <property type="protein sequence ID" value="GMN33484.1"/>
    <property type="molecule type" value="Genomic_DNA"/>
</dbReference>
<name>A0AA87ZHS6_FICCA</name>
<dbReference type="Proteomes" id="UP001187192">
    <property type="component" value="Unassembled WGS sequence"/>
</dbReference>
<comment type="caution">
    <text evidence="2">The sequence shown here is derived from an EMBL/GenBank/DDBJ whole genome shotgun (WGS) entry which is preliminary data.</text>
</comment>
<feature type="compositionally biased region" description="Basic and acidic residues" evidence="1">
    <location>
        <begin position="1"/>
        <end position="19"/>
    </location>
</feature>
<sequence>MGLEDREGKREKGEERERGWGVPVGGTPRGAAAGWGATGGWVAGVRIGLPASVAGGEKVADDGEDFGLEG</sequence>
<evidence type="ECO:0000313" key="3">
    <source>
        <dbReference type="Proteomes" id="UP001187192"/>
    </source>
</evidence>
<evidence type="ECO:0000256" key="1">
    <source>
        <dbReference type="SAM" id="MobiDB-lite"/>
    </source>
</evidence>
<protein>
    <submittedName>
        <fullName evidence="2">Uncharacterized protein</fullName>
    </submittedName>
</protein>
<evidence type="ECO:0000313" key="2">
    <source>
        <dbReference type="EMBL" id="GMN33484.1"/>
    </source>
</evidence>
<dbReference type="AlphaFoldDB" id="A0AA87ZHS6"/>
<gene>
    <name evidence="2" type="ORF">TIFTF001_004181</name>
</gene>
<organism evidence="2 3">
    <name type="scientific">Ficus carica</name>
    <name type="common">Common fig</name>
    <dbReference type="NCBI Taxonomy" id="3494"/>
    <lineage>
        <taxon>Eukaryota</taxon>
        <taxon>Viridiplantae</taxon>
        <taxon>Streptophyta</taxon>
        <taxon>Embryophyta</taxon>
        <taxon>Tracheophyta</taxon>
        <taxon>Spermatophyta</taxon>
        <taxon>Magnoliopsida</taxon>
        <taxon>eudicotyledons</taxon>
        <taxon>Gunneridae</taxon>
        <taxon>Pentapetalae</taxon>
        <taxon>rosids</taxon>
        <taxon>fabids</taxon>
        <taxon>Rosales</taxon>
        <taxon>Moraceae</taxon>
        <taxon>Ficeae</taxon>
        <taxon>Ficus</taxon>
    </lineage>
</organism>
<reference evidence="2" key="1">
    <citation type="submission" date="2023-07" db="EMBL/GenBank/DDBJ databases">
        <title>draft genome sequence of fig (Ficus carica).</title>
        <authorList>
            <person name="Takahashi T."/>
            <person name="Nishimura K."/>
        </authorList>
    </citation>
    <scope>NUCLEOTIDE SEQUENCE</scope>
</reference>
<accession>A0AA87ZHS6</accession>
<proteinExistence type="predicted"/>
<keyword evidence="3" id="KW-1185">Reference proteome</keyword>